<accession>A0A975BL21</accession>
<dbReference type="KEGG" id="dmm:dnm_034280"/>
<gene>
    <name evidence="1" type="ORF">dnm_034280</name>
</gene>
<keyword evidence="2" id="KW-1185">Reference proteome</keyword>
<organism evidence="1 2">
    <name type="scientific">Desulfonema magnum</name>
    <dbReference type="NCBI Taxonomy" id="45655"/>
    <lineage>
        <taxon>Bacteria</taxon>
        <taxon>Pseudomonadati</taxon>
        <taxon>Thermodesulfobacteriota</taxon>
        <taxon>Desulfobacteria</taxon>
        <taxon>Desulfobacterales</taxon>
        <taxon>Desulfococcaceae</taxon>
        <taxon>Desulfonema</taxon>
    </lineage>
</organism>
<dbReference type="Proteomes" id="UP000663722">
    <property type="component" value="Chromosome"/>
</dbReference>
<evidence type="ECO:0000313" key="2">
    <source>
        <dbReference type="Proteomes" id="UP000663722"/>
    </source>
</evidence>
<proteinExistence type="predicted"/>
<reference evidence="1" key="1">
    <citation type="journal article" date="2021" name="Microb. Physiol.">
        <title>Proteogenomic Insights into the Physiology of Marine, Sulfate-Reducing, Filamentous Desulfonema limicola and Desulfonema magnum.</title>
        <authorList>
            <person name="Schnaars V."/>
            <person name="Wohlbrand L."/>
            <person name="Scheve S."/>
            <person name="Hinrichs C."/>
            <person name="Reinhardt R."/>
            <person name="Rabus R."/>
        </authorList>
    </citation>
    <scope>NUCLEOTIDE SEQUENCE</scope>
    <source>
        <strain evidence="1">4be13</strain>
    </source>
</reference>
<protein>
    <submittedName>
        <fullName evidence="1">Uncharacterized protein</fullName>
    </submittedName>
</protein>
<dbReference type="EMBL" id="CP061800">
    <property type="protein sequence ID" value="QTA87395.1"/>
    <property type="molecule type" value="Genomic_DNA"/>
</dbReference>
<evidence type="ECO:0000313" key="1">
    <source>
        <dbReference type="EMBL" id="QTA87395.1"/>
    </source>
</evidence>
<dbReference type="AlphaFoldDB" id="A0A975BL21"/>
<sequence length="53" mass="6003">MNKKPAIPAKAGIRFRQCGPSEICGFLLSKKWQKKLKHRVDKSFSVFLSGVLK</sequence>
<name>A0A975BL21_9BACT</name>